<protein>
    <recommendedName>
        <fullName evidence="4">Nuclear pore complex protein</fullName>
    </recommendedName>
</protein>
<feature type="compositionally biased region" description="Polar residues" evidence="1">
    <location>
        <begin position="220"/>
        <end position="237"/>
    </location>
</feature>
<feature type="region of interest" description="Disordered" evidence="1">
    <location>
        <begin position="369"/>
        <end position="401"/>
    </location>
</feature>
<dbReference type="OrthoDB" id="653151at2759"/>
<evidence type="ECO:0000313" key="3">
    <source>
        <dbReference type="Proteomes" id="UP000631114"/>
    </source>
</evidence>
<organism evidence="2 3">
    <name type="scientific">Coptis chinensis</name>
    <dbReference type="NCBI Taxonomy" id="261450"/>
    <lineage>
        <taxon>Eukaryota</taxon>
        <taxon>Viridiplantae</taxon>
        <taxon>Streptophyta</taxon>
        <taxon>Embryophyta</taxon>
        <taxon>Tracheophyta</taxon>
        <taxon>Spermatophyta</taxon>
        <taxon>Magnoliopsida</taxon>
        <taxon>Ranunculales</taxon>
        <taxon>Ranunculaceae</taxon>
        <taxon>Coptidoideae</taxon>
        <taxon>Coptis</taxon>
    </lineage>
</organism>
<evidence type="ECO:0008006" key="4">
    <source>
        <dbReference type="Google" id="ProtNLM"/>
    </source>
</evidence>
<feature type="compositionally biased region" description="Basic and acidic residues" evidence="1">
    <location>
        <begin position="369"/>
        <end position="381"/>
    </location>
</feature>
<dbReference type="GO" id="GO:0005635">
    <property type="term" value="C:nuclear envelope"/>
    <property type="evidence" value="ECO:0007669"/>
    <property type="project" value="TreeGrafter"/>
</dbReference>
<dbReference type="PANTHER" id="PTHR33416">
    <property type="entry name" value="NUCLEAR PORE COMPLEX PROTEIN NUP1"/>
    <property type="match status" value="1"/>
</dbReference>
<name>A0A835M206_9MAGN</name>
<proteinExistence type="predicted"/>
<feature type="region of interest" description="Disordered" evidence="1">
    <location>
        <begin position="207"/>
        <end position="243"/>
    </location>
</feature>
<feature type="region of interest" description="Disordered" evidence="1">
    <location>
        <begin position="277"/>
        <end position="311"/>
    </location>
</feature>
<feature type="compositionally biased region" description="Low complexity" evidence="1">
    <location>
        <begin position="337"/>
        <end position="352"/>
    </location>
</feature>
<comment type="caution">
    <text evidence="2">The sequence shown here is derived from an EMBL/GenBank/DDBJ whole genome shotgun (WGS) entry which is preliminary data.</text>
</comment>
<evidence type="ECO:0000313" key="2">
    <source>
        <dbReference type="EMBL" id="KAF9613477.1"/>
    </source>
</evidence>
<feature type="region of interest" description="Disordered" evidence="1">
    <location>
        <begin position="438"/>
        <end position="461"/>
    </location>
</feature>
<accession>A0A835M206</accession>
<reference evidence="2 3" key="1">
    <citation type="submission" date="2020-10" db="EMBL/GenBank/DDBJ databases">
        <title>The Coptis chinensis genome and diversification of protoberbering-type alkaloids.</title>
        <authorList>
            <person name="Wang B."/>
            <person name="Shu S."/>
            <person name="Song C."/>
            <person name="Liu Y."/>
        </authorList>
    </citation>
    <scope>NUCLEOTIDE SEQUENCE [LARGE SCALE GENOMIC DNA]</scope>
    <source>
        <strain evidence="2">HL-2020</strain>
        <tissue evidence="2">Leaf</tissue>
    </source>
</reference>
<sequence>MLRILVRTLVKTQITRLTESGEVSLDVDVRAGNTLHTPTDATGIFEIEQMLNGKTLSRQILCRDDLKHLTEILQSRIVVQSDADECAIRNSDTTRGAEAIDASMNQKNPIRSDDEKEEVYLNRVTGEIPTPFPQPTSLDLVGASPIDIARAYMGTRTSEVGVASQSKEESTPLPANGFLSKTSILELTPKSSICWPGAMVQQSNSYLTPKTDRGRAGLQSFRSTPYSRAAHSRSTSKLEGGGGRSCNILSTNVKQLQTSVYGGSQVTKTSISYQNDGLGSVGPIRGRHRKFLGTTTPSKGTSSSHSASSGTFWDRNFDVSKSLFPIVNQNIEPGAVTSSSANGTAPSSSGPPTVHPQSTDLARKILEHLDRSVPTPEKKSVELNLATSWRKPPTPASNPVREAVNTPVFESLESRCSNHILGQKLSDLEKDARGTSIINLQPEQRKPDETTDFSNQKTLGSRQLSSELYSRRFGAQFDAKVSADLKTTPEFKNNSNEVCVGHDESSQSENIHPLRQQSQVGGQPLSRFSRREESIVQKKVSGEAFEKKRPLTSISITKCDPKCGAAFENGSGFTFPVSSGSLFEPPTPSVMPSFSAMVLPQPKENGTVPTNSCSLKEGEPSYSFGSTTVGRSLVFSFPSSSSSTAGDFSTPKFSFGSDKARLSFRSVREDIVYS</sequence>
<feature type="region of interest" description="Disordered" evidence="1">
    <location>
        <begin position="501"/>
        <end position="533"/>
    </location>
</feature>
<dbReference type="GO" id="GO:0071763">
    <property type="term" value="P:nuclear membrane organization"/>
    <property type="evidence" value="ECO:0007669"/>
    <property type="project" value="TreeGrafter"/>
</dbReference>
<dbReference type="Proteomes" id="UP000631114">
    <property type="component" value="Unassembled WGS sequence"/>
</dbReference>
<dbReference type="EMBL" id="JADFTS010000003">
    <property type="protein sequence ID" value="KAF9613477.1"/>
    <property type="molecule type" value="Genomic_DNA"/>
</dbReference>
<feature type="compositionally biased region" description="Polar residues" evidence="1">
    <location>
        <begin position="452"/>
        <end position="461"/>
    </location>
</feature>
<keyword evidence="3" id="KW-1185">Reference proteome</keyword>
<feature type="compositionally biased region" description="Low complexity" evidence="1">
    <location>
        <begin position="293"/>
        <end position="311"/>
    </location>
</feature>
<evidence type="ECO:0000256" key="1">
    <source>
        <dbReference type="SAM" id="MobiDB-lite"/>
    </source>
</evidence>
<dbReference type="AlphaFoldDB" id="A0A835M206"/>
<dbReference type="PANTHER" id="PTHR33416:SF18">
    <property type="entry name" value="NUCLEOPORIN-LIKE PROTEIN"/>
    <property type="match status" value="1"/>
</dbReference>
<feature type="region of interest" description="Disordered" evidence="1">
    <location>
        <begin position="334"/>
        <end position="357"/>
    </location>
</feature>
<gene>
    <name evidence="2" type="ORF">IFM89_008324</name>
</gene>
<feature type="compositionally biased region" description="Polar residues" evidence="1">
    <location>
        <begin position="507"/>
        <end position="521"/>
    </location>
</feature>